<organism evidence="2">
    <name type="scientific">Anopheles darlingi</name>
    <name type="common">Mosquito</name>
    <dbReference type="NCBI Taxonomy" id="43151"/>
    <lineage>
        <taxon>Eukaryota</taxon>
        <taxon>Metazoa</taxon>
        <taxon>Ecdysozoa</taxon>
        <taxon>Arthropoda</taxon>
        <taxon>Hexapoda</taxon>
        <taxon>Insecta</taxon>
        <taxon>Pterygota</taxon>
        <taxon>Neoptera</taxon>
        <taxon>Endopterygota</taxon>
        <taxon>Diptera</taxon>
        <taxon>Nematocera</taxon>
        <taxon>Culicoidea</taxon>
        <taxon>Culicidae</taxon>
        <taxon>Anophelinae</taxon>
        <taxon>Anopheles</taxon>
    </lineage>
</organism>
<accession>A0A2M4DNL5</accession>
<reference evidence="2" key="1">
    <citation type="submission" date="2018-01" db="EMBL/GenBank/DDBJ databases">
        <title>An insight into the sialome of Amazonian anophelines.</title>
        <authorList>
            <person name="Ribeiro J.M."/>
            <person name="Scarpassa V."/>
            <person name="Calvo E."/>
        </authorList>
    </citation>
    <scope>NUCLEOTIDE SEQUENCE</scope>
</reference>
<protein>
    <submittedName>
        <fullName evidence="2">Putative secreted protein</fullName>
    </submittedName>
</protein>
<feature type="region of interest" description="Disordered" evidence="1">
    <location>
        <begin position="51"/>
        <end position="78"/>
    </location>
</feature>
<dbReference type="EMBL" id="GGFL01014540">
    <property type="protein sequence ID" value="MBW78718.1"/>
    <property type="molecule type" value="Transcribed_RNA"/>
</dbReference>
<proteinExistence type="predicted"/>
<name>A0A2M4DNL5_ANODA</name>
<evidence type="ECO:0000256" key="1">
    <source>
        <dbReference type="SAM" id="MobiDB-lite"/>
    </source>
</evidence>
<evidence type="ECO:0000313" key="2">
    <source>
        <dbReference type="EMBL" id="MBW78718.1"/>
    </source>
</evidence>
<sequence>MIPARHIPAKTLVLLFPTQPCTHARTHSRTHAHTNLYARSTHARYARSIRGRRQNGLHGGSTVPPKRAHTRTRAQGGG</sequence>
<dbReference type="AlphaFoldDB" id="A0A2M4DNL5"/>